<dbReference type="EMBL" id="NMUH01006624">
    <property type="protein sequence ID" value="MQM15651.1"/>
    <property type="molecule type" value="Genomic_DNA"/>
</dbReference>
<accession>A0A843X8K5</accession>
<comment type="caution">
    <text evidence="2">The sequence shown here is derived from an EMBL/GenBank/DDBJ whole genome shotgun (WGS) entry which is preliminary data.</text>
</comment>
<evidence type="ECO:0000313" key="2">
    <source>
        <dbReference type="EMBL" id="MQM15651.1"/>
    </source>
</evidence>
<keyword evidence="3" id="KW-1185">Reference proteome</keyword>
<feature type="region of interest" description="Disordered" evidence="1">
    <location>
        <begin position="39"/>
        <end position="107"/>
    </location>
</feature>
<reference evidence="2" key="1">
    <citation type="submission" date="2017-07" db="EMBL/GenBank/DDBJ databases">
        <title>Taro Niue Genome Assembly and Annotation.</title>
        <authorList>
            <person name="Atibalentja N."/>
            <person name="Keating K."/>
            <person name="Fields C.J."/>
        </authorList>
    </citation>
    <scope>NUCLEOTIDE SEQUENCE</scope>
    <source>
        <strain evidence="2">Niue_2</strain>
        <tissue evidence="2">Leaf</tissue>
    </source>
</reference>
<dbReference type="Proteomes" id="UP000652761">
    <property type="component" value="Unassembled WGS sequence"/>
</dbReference>
<organism evidence="2 3">
    <name type="scientific">Colocasia esculenta</name>
    <name type="common">Wild taro</name>
    <name type="synonym">Arum esculentum</name>
    <dbReference type="NCBI Taxonomy" id="4460"/>
    <lineage>
        <taxon>Eukaryota</taxon>
        <taxon>Viridiplantae</taxon>
        <taxon>Streptophyta</taxon>
        <taxon>Embryophyta</taxon>
        <taxon>Tracheophyta</taxon>
        <taxon>Spermatophyta</taxon>
        <taxon>Magnoliopsida</taxon>
        <taxon>Liliopsida</taxon>
        <taxon>Araceae</taxon>
        <taxon>Aroideae</taxon>
        <taxon>Colocasieae</taxon>
        <taxon>Colocasia</taxon>
    </lineage>
</organism>
<proteinExistence type="predicted"/>
<evidence type="ECO:0000313" key="3">
    <source>
        <dbReference type="Proteomes" id="UP000652761"/>
    </source>
</evidence>
<dbReference type="OrthoDB" id="674980at2759"/>
<evidence type="ECO:0000256" key="1">
    <source>
        <dbReference type="SAM" id="MobiDB-lite"/>
    </source>
</evidence>
<dbReference type="AlphaFoldDB" id="A0A843X8K5"/>
<feature type="compositionally biased region" description="Acidic residues" evidence="1">
    <location>
        <begin position="78"/>
        <end position="89"/>
    </location>
</feature>
<name>A0A843X8K5_COLES</name>
<dbReference type="PANTHER" id="PTHR37212:SF2">
    <property type="entry name" value="ACTIN PROTEIN 2_3 COMPLEX SUBUNIT-LIKE PROTEIN"/>
    <property type="match status" value="1"/>
</dbReference>
<protein>
    <submittedName>
        <fullName evidence="2">Uncharacterized protein</fullName>
    </submittedName>
</protein>
<gene>
    <name evidence="2" type="ORF">Taro_048604</name>
</gene>
<sequence length="530" mass="59941">MKQARNRGISDCVGSGTFARILASPLTCLQHGSRLFQTSPPRQVSFRSPSSLPRPPLYGRAHGSFDPSPSSLLRSMEDPDAPLDFESEDPLLSTPLPSNVKKRGRVHPKNLKGHQNLRVAIQMKKMALGTKRKNCSPSLLMNARNRHVNNIVAEDEIRLWGQQVFGHQKIPPPVDSSRVINCKLLKSFLGRKPNSVLDLTIEKGETFLEGLLIDGWLLKLVVFCGSVEDSIASWTFYQMLYSSNKELQDSACDFWCGILPGDAKVEMAVVEIEWFPCYMDLKNALEVYGYLSGSHVSSSHLGITKNDSGICGPPLNIRCWLMLVAAFCRMRNVHCIFSTSEVEELFGMVIWLFLDRQLQGLSFLLRECVQSIISFFTDKEWTMSSEKMATSVANRVPKDANCLRIVECISVASDRSKSLRSEVAHQILTHCIEKPGNGILESLKLLISINIKDKDCDFFKLYVYLVLTENWLLSGTLLQGRPDIPEMWSRYLRNLSSQITSTDWRSYASKVRNRASYLLQNMHTWQDHKT</sequence>
<dbReference type="PANTHER" id="PTHR37212">
    <property type="entry name" value="ACTIN PROTEIN 2/3 COMPLEX SUBUNIT-LIKE PROTEIN"/>
    <property type="match status" value="1"/>
</dbReference>